<sequence>MDEHVKVEADSTCEQERSENGYACLKYEVSTDKLSIQNGKGCTDPSRELVIGEMSERTDLLTYDLGGETPQPGKGMKDETPVGETDIQKIRPLHYSVSETPSFHLLVIFGLQQALLPISAPLSVATVVAEVVCAQKDEDIKAQIISASMLMSGIATILMSTFGIRLPIFQGASSMYLVPLLVMSSSTEWQCSQTSEAMNPSDNTTILMSFTDNSTTVHGRDMILNKISRLSGSLMLVGVFHFLIGALGLVGIIIRYVGPVTIVPAIILVGLHLFKVIVKFCSPSWLVASVTILFNLVFSLFFAKRKTPIPFWSSAKGFHIFWFPLHQMFPILLSILIGWTLSAVLTNSGFYTHDSTSPEYLARSDAKGDIISKASFLDIPYPGKLVGYSFSAAGFLSFFIATIMSVLDSIGDYSACAKAVHAPRIPKFAFNRGIAVEGLSTILSGSMGCCHATTSYGPNIGGIKLTGVASRRVFQVCGIVYILCAVVGKIGALFLTIPLPVLGGTMTVLIGLFIGVVISYLEAIDLRSTRNLAIIGTALLVGMMLPYWVSNNREEINTGLDELDTLIKILLSNPSFVGGFFACVLDNAVPGTIKERGLLEQMNELDVDKGDLLDDKIEYMENHEVYRLPFIPQSFRKSMIVKIFPLFDSS</sequence>
<feature type="transmembrane region" description="Helical" evidence="6">
    <location>
        <begin position="230"/>
        <end position="254"/>
    </location>
</feature>
<dbReference type="Proteomes" id="UP001283361">
    <property type="component" value="Unassembled WGS sequence"/>
</dbReference>
<feature type="transmembrane region" description="Helical" evidence="6">
    <location>
        <begin position="285"/>
        <end position="303"/>
    </location>
</feature>
<feature type="transmembrane region" description="Helical" evidence="6">
    <location>
        <begin position="501"/>
        <end position="520"/>
    </location>
</feature>
<dbReference type="InterPro" id="IPR006043">
    <property type="entry name" value="NCS2"/>
</dbReference>
<accession>A0AAE0YLE0</accession>
<evidence type="ECO:0000313" key="8">
    <source>
        <dbReference type="Proteomes" id="UP001283361"/>
    </source>
</evidence>
<reference evidence="7" key="1">
    <citation type="journal article" date="2023" name="G3 (Bethesda)">
        <title>A reference genome for the long-term kleptoplast-retaining sea slug Elysia crispata morphotype clarki.</title>
        <authorList>
            <person name="Eastman K.E."/>
            <person name="Pendleton A.L."/>
            <person name="Shaikh M.A."/>
            <person name="Suttiyut T."/>
            <person name="Ogas R."/>
            <person name="Tomko P."/>
            <person name="Gavelis G."/>
            <person name="Widhalm J.R."/>
            <person name="Wisecaver J.H."/>
        </authorList>
    </citation>
    <scope>NUCLEOTIDE SEQUENCE</scope>
    <source>
        <strain evidence="7">ECLA1</strain>
    </source>
</reference>
<keyword evidence="3 6" id="KW-0812">Transmembrane</keyword>
<dbReference type="AlphaFoldDB" id="A0AAE0YLE0"/>
<keyword evidence="4 6" id="KW-1133">Transmembrane helix</keyword>
<comment type="subcellular location">
    <subcellularLocation>
        <location evidence="1">Membrane</location>
        <topology evidence="1">Multi-pass membrane protein</topology>
    </subcellularLocation>
</comment>
<comment type="caution">
    <text evidence="7">The sequence shown here is derived from an EMBL/GenBank/DDBJ whole genome shotgun (WGS) entry which is preliminary data.</text>
</comment>
<evidence type="ECO:0000256" key="6">
    <source>
        <dbReference type="SAM" id="Phobius"/>
    </source>
</evidence>
<feature type="transmembrane region" description="Helical" evidence="6">
    <location>
        <begin position="532"/>
        <end position="549"/>
    </location>
</feature>
<evidence type="ECO:0000256" key="4">
    <source>
        <dbReference type="ARBA" id="ARBA00022989"/>
    </source>
</evidence>
<protein>
    <recommendedName>
        <fullName evidence="9">Solute carrier family 23 member 2</fullName>
    </recommendedName>
</protein>
<organism evidence="7 8">
    <name type="scientific">Elysia crispata</name>
    <name type="common">lettuce slug</name>
    <dbReference type="NCBI Taxonomy" id="231223"/>
    <lineage>
        <taxon>Eukaryota</taxon>
        <taxon>Metazoa</taxon>
        <taxon>Spiralia</taxon>
        <taxon>Lophotrochozoa</taxon>
        <taxon>Mollusca</taxon>
        <taxon>Gastropoda</taxon>
        <taxon>Heterobranchia</taxon>
        <taxon>Euthyneura</taxon>
        <taxon>Panpulmonata</taxon>
        <taxon>Sacoglossa</taxon>
        <taxon>Placobranchoidea</taxon>
        <taxon>Plakobranchidae</taxon>
        <taxon>Elysia</taxon>
    </lineage>
</organism>
<feature type="transmembrane region" description="Helical" evidence="6">
    <location>
        <begin position="385"/>
        <end position="407"/>
    </location>
</feature>
<feature type="transmembrane region" description="Helical" evidence="6">
    <location>
        <begin position="332"/>
        <end position="351"/>
    </location>
</feature>
<evidence type="ECO:0000313" key="7">
    <source>
        <dbReference type="EMBL" id="KAK3750283.1"/>
    </source>
</evidence>
<evidence type="ECO:0000256" key="3">
    <source>
        <dbReference type="ARBA" id="ARBA00022692"/>
    </source>
</evidence>
<comment type="similarity">
    <text evidence="2">Belongs to the nucleobase:cation symporter-2 (NCS2) (TC 2.A.40) family.</text>
</comment>
<dbReference type="PANTHER" id="PTHR11119">
    <property type="entry name" value="XANTHINE-URACIL / VITAMIN C PERMEASE FAMILY MEMBER"/>
    <property type="match status" value="1"/>
</dbReference>
<evidence type="ECO:0008006" key="9">
    <source>
        <dbReference type="Google" id="ProtNLM"/>
    </source>
</evidence>
<gene>
    <name evidence="7" type="ORF">RRG08_015776</name>
</gene>
<keyword evidence="8" id="KW-1185">Reference proteome</keyword>
<evidence type="ECO:0000256" key="2">
    <source>
        <dbReference type="ARBA" id="ARBA00008821"/>
    </source>
</evidence>
<feature type="transmembrane region" description="Helical" evidence="6">
    <location>
        <begin position="473"/>
        <end position="495"/>
    </location>
</feature>
<proteinExistence type="inferred from homology"/>
<name>A0AAE0YLE0_9GAST</name>
<dbReference type="GO" id="GO:0016020">
    <property type="term" value="C:membrane"/>
    <property type="evidence" value="ECO:0007669"/>
    <property type="project" value="UniProtKB-SubCell"/>
</dbReference>
<feature type="transmembrane region" description="Helical" evidence="6">
    <location>
        <begin position="260"/>
        <end position="278"/>
    </location>
</feature>
<dbReference type="EMBL" id="JAWDGP010005891">
    <property type="protein sequence ID" value="KAK3750283.1"/>
    <property type="molecule type" value="Genomic_DNA"/>
</dbReference>
<evidence type="ECO:0000256" key="1">
    <source>
        <dbReference type="ARBA" id="ARBA00004141"/>
    </source>
</evidence>
<evidence type="ECO:0000256" key="5">
    <source>
        <dbReference type="ARBA" id="ARBA00023136"/>
    </source>
</evidence>
<dbReference type="Pfam" id="PF00860">
    <property type="entry name" value="Xan_ur_permease"/>
    <property type="match status" value="1"/>
</dbReference>
<feature type="transmembrane region" description="Helical" evidence="6">
    <location>
        <begin position="144"/>
        <end position="166"/>
    </location>
</feature>
<dbReference type="GO" id="GO:0022857">
    <property type="term" value="F:transmembrane transporter activity"/>
    <property type="evidence" value="ECO:0007669"/>
    <property type="project" value="InterPro"/>
</dbReference>
<keyword evidence="5 6" id="KW-0472">Membrane</keyword>